<dbReference type="GO" id="GO:0008270">
    <property type="term" value="F:zinc ion binding"/>
    <property type="evidence" value="ECO:0007669"/>
    <property type="project" value="UniProtKB-KW"/>
</dbReference>
<dbReference type="SMART" id="SM00343">
    <property type="entry name" value="ZnF_C2HC"/>
    <property type="match status" value="1"/>
</dbReference>
<organism evidence="4 5">
    <name type="scientific">Araneus ventricosus</name>
    <name type="common">Orbweaver spider</name>
    <name type="synonym">Epeira ventricosa</name>
    <dbReference type="NCBI Taxonomy" id="182803"/>
    <lineage>
        <taxon>Eukaryota</taxon>
        <taxon>Metazoa</taxon>
        <taxon>Ecdysozoa</taxon>
        <taxon>Arthropoda</taxon>
        <taxon>Chelicerata</taxon>
        <taxon>Arachnida</taxon>
        <taxon>Araneae</taxon>
        <taxon>Araneomorphae</taxon>
        <taxon>Entelegynae</taxon>
        <taxon>Araneoidea</taxon>
        <taxon>Araneidae</taxon>
        <taxon>Araneus</taxon>
    </lineage>
</organism>
<reference evidence="4 5" key="1">
    <citation type="journal article" date="2019" name="Sci. Rep.">
        <title>Orb-weaving spider Araneus ventricosus genome elucidates the spidroin gene catalogue.</title>
        <authorList>
            <person name="Kono N."/>
            <person name="Nakamura H."/>
            <person name="Ohtoshi R."/>
            <person name="Moran D.A.P."/>
            <person name="Shinohara A."/>
            <person name="Yoshida Y."/>
            <person name="Fujiwara M."/>
            <person name="Mori M."/>
            <person name="Tomita M."/>
            <person name="Arakawa K."/>
        </authorList>
    </citation>
    <scope>NUCLEOTIDE SEQUENCE [LARGE SCALE GENOMIC DNA]</scope>
</reference>
<evidence type="ECO:0000256" key="1">
    <source>
        <dbReference type="PROSITE-ProRule" id="PRU00047"/>
    </source>
</evidence>
<feature type="region of interest" description="Disordered" evidence="2">
    <location>
        <begin position="83"/>
        <end position="129"/>
    </location>
</feature>
<feature type="compositionally biased region" description="Basic and acidic residues" evidence="2">
    <location>
        <begin position="101"/>
        <end position="124"/>
    </location>
</feature>
<comment type="caution">
    <text evidence="4">The sequence shown here is derived from an EMBL/GenBank/DDBJ whole genome shotgun (WGS) entry which is preliminary data.</text>
</comment>
<feature type="region of interest" description="Disordered" evidence="2">
    <location>
        <begin position="529"/>
        <end position="564"/>
    </location>
</feature>
<dbReference type="GO" id="GO:0003676">
    <property type="term" value="F:nucleic acid binding"/>
    <property type="evidence" value="ECO:0007669"/>
    <property type="project" value="InterPro"/>
</dbReference>
<dbReference type="EMBL" id="BGPR01001811">
    <property type="protein sequence ID" value="GBM62346.1"/>
    <property type="molecule type" value="Genomic_DNA"/>
</dbReference>
<proteinExistence type="predicted"/>
<dbReference type="AlphaFoldDB" id="A0A4Y2HAL0"/>
<keyword evidence="1" id="KW-0862">Zinc</keyword>
<dbReference type="PROSITE" id="PS50158">
    <property type="entry name" value="ZF_CCHC"/>
    <property type="match status" value="1"/>
</dbReference>
<name>A0A4Y2HAL0_ARAVE</name>
<dbReference type="InterPro" id="IPR001878">
    <property type="entry name" value="Znf_CCHC"/>
</dbReference>
<feature type="domain" description="CCHC-type" evidence="3">
    <location>
        <begin position="464"/>
        <end position="480"/>
    </location>
</feature>
<keyword evidence="5" id="KW-1185">Reference proteome</keyword>
<evidence type="ECO:0000313" key="5">
    <source>
        <dbReference type="Proteomes" id="UP000499080"/>
    </source>
</evidence>
<keyword evidence="1" id="KW-0479">Metal-binding</keyword>
<keyword evidence="1" id="KW-0863">Zinc-finger</keyword>
<gene>
    <name evidence="4" type="ORF">AVEN_166842_1</name>
</gene>
<feature type="compositionally biased region" description="Low complexity" evidence="2">
    <location>
        <begin position="262"/>
        <end position="282"/>
    </location>
</feature>
<feature type="region of interest" description="Disordered" evidence="2">
    <location>
        <begin position="40"/>
        <end position="59"/>
    </location>
</feature>
<dbReference type="Proteomes" id="UP000499080">
    <property type="component" value="Unassembled WGS sequence"/>
</dbReference>
<accession>A0A4Y2HAL0</accession>
<dbReference type="OrthoDB" id="6774308at2759"/>
<sequence length="592" mass="66029">MMNSVLSGFIFHKTKSKPRHNSLIMVTIKEIYDMATDSNHTIVNSDPEGDNMSDHDFSDNKQKAAVNPFLLVPATPMFVEGVLSVGGPGSPKKSRRKRKGDSHSDGKEKKDKKVSIEAPKSSKKDKSKAKLFPEFWAKAPGFPQITAPPQNQDVSNKDANLLEALTQIFDKHNIVGEPAKEINELINSAIGQICALRSSVHKMEDRLNKMEEKINSNSNEKTYATVAKDKTKTVKSTTEVKSNTNKDFPELPKLVKDKNKQTPGATSATAPKAKTPVKPAKTVARKPEILKPKPSVPTLVVKPTVEGSSFQTLKKQLEEKINLKALGIKVINCAPSAGNVVIVRLQNSDMLDTLQRTISEHTELKTMCNARTPKGRNPQIIIYDIAKADMSREEKESQFLEQLRNSNDLPVGEMKAIFRRKGRGSLQHWIISVTPEIFDSLKEEKRLHLGFGSYKFTEFLDPLRCFKCQKFGHVSKNCSEQATLCSRCPGVHVFSKCTTANTVCRNCRDYNKRTNSRISVDHPETSIYLTHGSRPTRKGVRPWQGLPGKESRPASGGTPCTQPQDSIYSLSRKRYKTPIGCKYKNTIVNTNQ</sequence>
<evidence type="ECO:0000259" key="3">
    <source>
        <dbReference type="PROSITE" id="PS50158"/>
    </source>
</evidence>
<evidence type="ECO:0000256" key="2">
    <source>
        <dbReference type="SAM" id="MobiDB-lite"/>
    </source>
</evidence>
<evidence type="ECO:0000313" key="4">
    <source>
        <dbReference type="EMBL" id="GBM62346.1"/>
    </source>
</evidence>
<feature type="region of interest" description="Disordered" evidence="2">
    <location>
        <begin position="256"/>
        <end position="283"/>
    </location>
</feature>
<protein>
    <recommendedName>
        <fullName evidence="3">CCHC-type domain-containing protein</fullName>
    </recommendedName>
</protein>